<evidence type="ECO:0000313" key="2">
    <source>
        <dbReference type="EMBL" id="CAD2189238.1"/>
    </source>
</evidence>
<organism evidence="2 3">
    <name type="scientific">Meloidogyne enterolobii</name>
    <name type="common">Root-knot nematode worm</name>
    <name type="synonym">Meloidogyne mayaguensis</name>
    <dbReference type="NCBI Taxonomy" id="390850"/>
    <lineage>
        <taxon>Eukaryota</taxon>
        <taxon>Metazoa</taxon>
        <taxon>Ecdysozoa</taxon>
        <taxon>Nematoda</taxon>
        <taxon>Chromadorea</taxon>
        <taxon>Rhabditida</taxon>
        <taxon>Tylenchina</taxon>
        <taxon>Tylenchomorpha</taxon>
        <taxon>Tylenchoidea</taxon>
        <taxon>Meloidogynidae</taxon>
        <taxon>Meloidogyninae</taxon>
        <taxon>Meloidogyne</taxon>
    </lineage>
</organism>
<reference evidence="2 3" key="1">
    <citation type="submission" date="2020-08" db="EMBL/GenBank/DDBJ databases">
        <authorList>
            <person name="Koutsovoulos G."/>
            <person name="Danchin GJ E."/>
        </authorList>
    </citation>
    <scope>NUCLEOTIDE SEQUENCE [LARGE SCALE GENOMIC DNA]</scope>
</reference>
<name>A0A6V7WQE9_MELEN</name>
<protein>
    <submittedName>
        <fullName evidence="2">Uncharacterized protein</fullName>
    </submittedName>
</protein>
<dbReference type="AlphaFoldDB" id="A0A6V7WQE9"/>
<accession>A0A6V7WQE9</accession>
<feature type="region of interest" description="Disordered" evidence="1">
    <location>
        <begin position="1"/>
        <end position="26"/>
    </location>
</feature>
<comment type="caution">
    <text evidence="2">The sequence shown here is derived from an EMBL/GenBank/DDBJ whole genome shotgun (WGS) entry which is preliminary data.</text>
</comment>
<evidence type="ECO:0000256" key="1">
    <source>
        <dbReference type="SAM" id="MobiDB-lite"/>
    </source>
</evidence>
<dbReference type="Proteomes" id="UP000580250">
    <property type="component" value="Unassembled WGS sequence"/>
</dbReference>
<proteinExistence type="predicted"/>
<evidence type="ECO:0000313" key="3">
    <source>
        <dbReference type="Proteomes" id="UP000580250"/>
    </source>
</evidence>
<dbReference type="EMBL" id="CAJEWN010000739">
    <property type="protein sequence ID" value="CAD2189238.1"/>
    <property type="molecule type" value="Genomic_DNA"/>
</dbReference>
<gene>
    <name evidence="2" type="ORF">MENT_LOCUS41947</name>
</gene>
<sequence length="73" mass="8251">MKEFERRRSVNGIGKVGSASSLSAGRETETILNPEWLSDDFCSSEELDKLSMCLSEVRKRGEFLALVQFIRPI</sequence>